<dbReference type="EMBL" id="VSSQ01000118">
    <property type="protein sequence ID" value="MPL78655.1"/>
    <property type="molecule type" value="Genomic_DNA"/>
</dbReference>
<dbReference type="GO" id="GO:0009982">
    <property type="term" value="F:pseudouridine synthase activity"/>
    <property type="evidence" value="ECO:0007669"/>
    <property type="project" value="InterPro"/>
</dbReference>
<evidence type="ECO:0000313" key="4">
    <source>
        <dbReference type="EMBL" id="MPL78655.1"/>
    </source>
</evidence>
<dbReference type="InterPro" id="IPR050188">
    <property type="entry name" value="RluA_PseudoU_synthase"/>
</dbReference>
<dbReference type="CDD" id="cd02869">
    <property type="entry name" value="PseudoU_synth_RluA_like"/>
    <property type="match status" value="1"/>
</dbReference>
<dbReference type="PANTHER" id="PTHR21600:SF83">
    <property type="entry name" value="PSEUDOURIDYLATE SYNTHASE RPUSD4, MITOCHONDRIAL"/>
    <property type="match status" value="1"/>
</dbReference>
<feature type="domain" description="Pseudouridine synthase RsuA/RluA-like" evidence="3">
    <location>
        <begin position="14"/>
        <end position="171"/>
    </location>
</feature>
<dbReference type="Gene3D" id="3.30.2350.10">
    <property type="entry name" value="Pseudouridine synthase"/>
    <property type="match status" value="1"/>
</dbReference>
<comment type="caution">
    <text evidence="4">The sequence shown here is derived from an EMBL/GenBank/DDBJ whole genome shotgun (WGS) entry which is preliminary data.</text>
</comment>
<comment type="similarity">
    <text evidence="1">Belongs to the pseudouridine synthase RluA family.</text>
</comment>
<dbReference type="InterPro" id="IPR006145">
    <property type="entry name" value="PsdUridine_synth_RsuA/RluA"/>
</dbReference>
<evidence type="ECO:0000256" key="2">
    <source>
        <dbReference type="ARBA" id="ARBA00023235"/>
    </source>
</evidence>
<dbReference type="SUPFAM" id="SSF55120">
    <property type="entry name" value="Pseudouridine synthase"/>
    <property type="match status" value="1"/>
</dbReference>
<evidence type="ECO:0000256" key="1">
    <source>
        <dbReference type="ARBA" id="ARBA00010876"/>
    </source>
</evidence>
<gene>
    <name evidence="4" type="ORF">SDC9_24525</name>
</gene>
<name>A0A644UI51_9ZZZZ</name>
<dbReference type="GO" id="GO:0003723">
    <property type="term" value="F:RNA binding"/>
    <property type="evidence" value="ECO:0007669"/>
    <property type="project" value="InterPro"/>
</dbReference>
<keyword evidence="2 4" id="KW-0413">Isomerase</keyword>
<accession>A0A644UI51</accession>
<organism evidence="4">
    <name type="scientific">bioreactor metagenome</name>
    <dbReference type="NCBI Taxonomy" id="1076179"/>
    <lineage>
        <taxon>unclassified sequences</taxon>
        <taxon>metagenomes</taxon>
        <taxon>ecological metagenomes</taxon>
    </lineage>
</organism>
<protein>
    <submittedName>
        <fullName evidence="4">Putative RNA pseudouridine synthase</fullName>
        <ecNumber evidence="4">5.4.99.-</ecNumber>
    </submittedName>
</protein>
<dbReference type="PANTHER" id="PTHR21600">
    <property type="entry name" value="MITOCHONDRIAL RNA PSEUDOURIDINE SYNTHASE"/>
    <property type="match status" value="1"/>
</dbReference>
<dbReference type="Pfam" id="PF00849">
    <property type="entry name" value="PseudoU_synth_2"/>
    <property type="match status" value="1"/>
</dbReference>
<dbReference type="InterPro" id="IPR020103">
    <property type="entry name" value="PsdUridine_synth_cat_dom_sf"/>
</dbReference>
<reference evidence="4" key="1">
    <citation type="submission" date="2019-08" db="EMBL/GenBank/DDBJ databases">
        <authorList>
            <person name="Kucharzyk K."/>
            <person name="Murdoch R.W."/>
            <person name="Higgins S."/>
            <person name="Loffler F."/>
        </authorList>
    </citation>
    <scope>NUCLEOTIDE SEQUENCE</scope>
</reference>
<dbReference type="EC" id="5.4.99.-" evidence="4"/>
<proteinExistence type="inferred from homology"/>
<dbReference type="AlphaFoldDB" id="A0A644UI51"/>
<sequence>MKLYDIVFEDAAIVAANKLAPLPVQPDKSGDRDLQSLLKAELDSKPGFLEAAHRIDRRCSGLVIFAKTPEALRNLEAAFRERRVAKRYIACLEKEPTPPEGTLRHKIVGDPKKNRSLALKIKPEADSARKQRNSVEAELSYSLLMRTDRYFFVEARPLTGRHHQIRAQFAAMGWPIKGDLKYGARRSSPTGRIMLHGRSAEFEHPGNGEKITLVAPYPRDDNLWALLDERF</sequence>
<dbReference type="GO" id="GO:0001522">
    <property type="term" value="P:pseudouridine synthesis"/>
    <property type="evidence" value="ECO:0007669"/>
    <property type="project" value="InterPro"/>
</dbReference>
<evidence type="ECO:0000259" key="3">
    <source>
        <dbReference type="Pfam" id="PF00849"/>
    </source>
</evidence>